<sequence>MPYNFNDGQLTGICQGRRPKKRDKIQVMAGTFGSSRQLLMPIIHSQDPNTAFQGSGQMNGHPAMGNVSSIDPLTNHLANMSKHQLYEIMSQMKGLIQQNQHEARLILVANPQLTKALFQAQIMLGMVRPPEASQIQALQQSQSQLPQPLQGPLRQSSASMQQAAMAVTTLSGNVVPQPPTGVYPQPQTSMYPQQAASFASVPVQTSSQQQPRPPAPAPVPASAPNLQPVPSLSTGPTPPPLPPFPPPVQGHPQAAPSMNFQSSPSVQQTLHRPPIQQQGGTPFNMGMVYQQHGQPPLPPQPPPQQTYQTGASIKAPDAFRTDSDRGGAPGIAQSSSHRILSGSNSMGLGPGGPVHVGRGPSYPGGPGAFGSNQVGPFPPSTGSVGGIMVPPNVGPTGLGGSMGSVPPLGTGTTNPPMSGGPAVGGPTFASVSGTGGGIGASAGGVSSGPGFVHPQMYGQVQMQAPPQPQHIPLELEQQKALLQQVMNLTPEQINSLPPEQRQQVIQLQQALR</sequence>
<reference evidence="2" key="1">
    <citation type="journal article" date="2024" name="Proc. Natl. Acad. Sci. U.S.A.">
        <title>Extraordinary preservation of gene collinearity over three hundred million years revealed in homosporous lycophytes.</title>
        <authorList>
            <person name="Li C."/>
            <person name="Wickell D."/>
            <person name="Kuo L.Y."/>
            <person name="Chen X."/>
            <person name="Nie B."/>
            <person name="Liao X."/>
            <person name="Peng D."/>
            <person name="Ji J."/>
            <person name="Jenkins J."/>
            <person name="Williams M."/>
            <person name="Shu S."/>
            <person name="Plott C."/>
            <person name="Barry K."/>
            <person name="Rajasekar S."/>
            <person name="Grimwood J."/>
            <person name="Han X."/>
            <person name="Sun S."/>
            <person name="Hou Z."/>
            <person name="He W."/>
            <person name="Dai G."/>
            <person name="Sun C."/>
            <person name="Schmutz J."/>
            <person name="Leebens-Mack J.H."/>
            <person name="Li F.W."/>
            <person name="Wang L."/>
        </authorList>
    </citation>
    <scope>NUCLEOTIDE SEQUENCE [LARGE SCALE GENOMIC DNA]</scope>
    <source>
        <strain evidence="2">cv. PW_Plant_1</strain>
    </source>
</reference>
<organism evidence="1 2">
    <name type="scientific">Diphasiastrum complanatum</name>
    <name type="common">Issler's clubmoss</name>
    <name type="synonym">Lycopodium complanatum</name>
    <dbReference type="NCBI Taxonomy" id="34168"/>
    <lineage>
        <taxon>Eukaryota</taxon>
        <taxon>Viridiplantae</taxon>
        <taxon>Streptophyta</taxon>
        <taxon>Embryophyta</taxon>
        <taxon>Tracheophyta</taxon>
        <taxon>Lycopodiopsida</taxon>
        <taxon>Lycopodiales</taxon>
        <taxon>Lycopodiaceae</taxon>
        <taxon>Lycopodioideae</taxon>
        <taxon>Diphasiastrum</taxon>
    </lineage>
</organism>
<proteinExistence type="predicted"/>
<gene>
    <name evidence="1" type="ORF">O6H91_08G096500</name>
</gene>
<protein>
    <submittedName>
        <fullName evidence="1">Uncharacterized protein</fullName>
    </submittedName>
</protein>
<dbReference type="EMBL" id="CM055099">
    <property type="protein sequence ID" value="KAJ7547638.1"/>
    <property type="molecule type" value="Genomic_DNA"/>
</dbReference>
<evidence type="ECO:0000313" key="1">
    <source>
        <dbReference type="EMBL" id="KAJ7547638.1"/>
    </source>
</evidence>
<dbReference type="Proteomes" id="UP001162992">
    <property type="component" value="Chromosome 8"/>
</dbReference>
<comment type="caution">
    <text evidence="1">The sequence shown here is derived from an EMBL/GenBank/DDBJ whole genome shotgun (WGS) entry which is preliminary data.</text>
</comment>
<name>A0ACC2D0B1_DIPCM</name>
<keyword evidence="2" id="KW-1185">Reference proteome</keyword>
<evidence type="ECO:0000313" key="2">
    <source>
        <dbReference type="Proteomes" id="UP001162992"/>
    </source>
</evidence>
<accession>A0ACC2D0B1</accession>